<dbReference type="Pfam" id="PF03929">
    <property type="entry name" value="PepSY_TM"/>
    <property type="match status" value="1"/>
</dbReference>
<dbReference type="AlphaFoldDB" id="A0A327ZR69"/>
<keyword evidence="1" id="KW-0812">Transmembrane</keyword>
<keyword evidence="1" id="KW-0472">Membrane</keyword>
<feature type="transmembrane region" description="Helical" evidence="1">
    <location>
        <begin position="137"/>
        <end position="162"/>
    </location>
</feature>
<keyword evidence="3" id="KW-1185">Reference proteome</keyword>
<feature type="transmembrane region" description="Helical" evidence="1">
    <location>
        <begin position="12"/>
        <end position="37"/>
    </location>
</feature>
<name>A0A327ZR69_9STAP</name>
<accession>A0A327ZR69</accession>
<evidence type="ECO:0000256" key="1">
    <source>
        <dbReference type="SAM" id="Phobius"/>
    </source>
</evidence>
<dbReference type="InterPro" id="IPR005625">
    <property type="entry name" value="PepSY-ass_TM"/>
</dbReference>
<protein>
    <submittedName>
        <fullName evidence="2">Sulfite reductase subunit alpha</fullName>
    </submittedName>
</protein>
<feature type="transmembrane region" description="Helical" evidence="1">
    <location>
        <begin position="352"/>
        <end position="373"/>
    </location>
</feature>
<keyword evidence="1" id="KW-1133">Transmembrane helix</keyword>
<feature type="transmembrane region" description="Helical" evidence="1">
    <location>
        <begin position="183"/>
        <end position="203"/>
    </location>
</feature>
<reference evidence="2 3" key="1">
    <citation type="journal article" date="2018" name="Front. Microbiol.">
        <title>Description and Comparative Genomics of Macrococcus caseolyticus subsp. hominis subsp. nov., Macrococcus goetzii sp. nov., Macrococcus epidermidis sp. nov., and Macrococcus bohemicus sp. nov., Novel Macrococci From Human Clinical Material With Virulence Potential and Suspected Uptake of Foreign DNA by Natural Transformation.</title>
        <authorList>
            <person name="Maslanova I."/>
            <person name="Wertheimer Z."/>
            <person name="Sedlacek I."/>
            <person name="Svec P."/>
            <person name="Indrakova A."/>
            <person name="Kovarovic V."/>
            <person name="Schumann P."/>
            <person name="Sproer C."/>
            <person name="Kralova S."/>
            <person name="Sedo O."/>
            <person name="Kristofova L."/>
            <person name="Vrbovska V."/>
            <person name="Fuzik T."/>
            <person name="Petras P."/>
            <person name="Zdrahal Z."/>
            <person name="Ruzickova V."/>
            <person name="Doskar J."/>
            <person name="Pantucek R."/>
        </authorList>
    </citation>
    <scope>NUCLEOTIDE SEQUENCE [LARGE SCALE GENOMIC DNA]</scope>
    <source>
        <strain evidence="2 3">01/688</strain>
    </source>
</reference>
<proteinExistence type="predicted"/>
<evidence type="ECO:0000313" key="3">
    <source>
        <dbReference type="Proteomes" id="UP000249808"/>
    </source>
</evidence>
<dbReference type="Proteomes" id="UP000249808">
    <property type="component" value="Unassembled WGS sequence"/>
</dbReference>
<feature type="transmembrane region" description="Helical" evidence="1">
    <location>
        <begin position="394"/>
        <end position="420"/>
    </location>
</feature>
<dbReference type="PANTHER" id="PTHR34219:SF1">
    <property type="entry name" value="PEPSY DOMAIN-CONTAINING PROTEIN"/>
    <property type="match status" value="1"/>
</dbReference>
<dbReference type="RefSeq" id="WP_111716035.1">
    <property type="nucleotide sequence ID" value="NZ_CP073819.1"/>
</dbReference>
<dbReference type="EMBL" id="PZJH01000003">
    <property type="protein sequence ID" value="RAK44665.1"/>
    <property type="molecule type" value="Genomic_DNA"/>
</dbReference>
<evidence type="ECO:0000313" key="2">
    <source>
        <dbReference type="EMBL" id="RAK44665.1"/>
    </source>
</evidence>
<sequence>MKKYFNNVFWRWHFYAAIFITPLIITLSISGIMYLFYPEVENKLNHDLLFEQTNQPEQSLNDGIDDILNSHPGYHVMKISFLKGDYNTRVSIMGPDDTSKVVYLDHHNQVKGEIEPSKLFSNFSREMHSNLLTGNTFINYLVELASCWAIFLIITGLFMTFFRKYITNSTSKIKRKNQAKFHAILGTVLSIPLLLIVLTGLPWSGFIGAKIYDFAVNHSLVGYPESVKTPPVSNNEIAWATRGEHTNSKSHDGNRLPITHINAIAQEEGFKKPYSITVPMDDKGTYVLSKAAGTGVTGLDANPLDERTIHLDQYSGMKLAIYDFNDYGILAKFIAVGIPLHEGNLFGLANKVINLLFLAGLLVLTFFGIKIYFMRKQKGKLSTPKSQPYMKYTWFFAILLILMGILMPLFGISLIIIAFIELILLMSKKKYAI</sequence>
<organism evidence="2 3">
    <name type="scientific">Macrococcus epidermidis</name>
    <dbReference type="NCBI Taxonomy" id="1902580"/>
    <lineage>
        <taxon>Bacteria</taxon>
        <taxon>Bacillati</taxon>
        <taxon>Bacillota</taxon>
        <taxon>Bacilli</taxon>
        <taxon>Bacillales</taxon>
        <taxon>Staphylococcaceae</taxon>
        <taxon>Macrococcus</taxon>
    </lineage>
</organism>
<comment type="caution">
    <text evidence="2">The sequence shown here is derived from an EMBL/GenBank/DDBJ whole genome shotgun (WGS) entry which is preliminary data.</text>
</comment>
<dbReference type="PANTHER" id="PTHR34219">
    <property type="entry name" value="IRON-REGULATED INNER MEMBRANE PROTEIN-RELATED"/>
    <property type="match status" value="1"/>
</dbReference>
<gene>
    <name evidence="2" type="ORF">BHU61_08100</name>
</gene>